<feature type="compositionally biased region" description="Basic and acidic residues" evidence="1">
    <location>
        <begin position="86"/>
        <end position="104"/>
    </location>
</feature>
<protein>
    <submittedName>
        <fullName evidence="2">Uncharacterized protein</fullName>
    </submittedName>
</protein>
<organism evidence="2 3">
    <name type="scientific">Zopfia rhizophila CBS 207.26</name>
    <dbReference type="NCBI Taxonomy" id="1314779"/>
    <lineage>
        <taxon>Eukaryota</taxon>
        <taxon>Fungi</taxon>
        <taxon>Dikarya</taxon>
        <taxon>Ascomycota</taxon>
        <taxon>Pezizomycotina</taxon>
        <taxon>Dothideomycetes</taxon>
        <taxon>Dothideomycetes incertae sedis</taxon>
        <taxon>Zopfiaceae</taxon>
        <taxon>Zopfia</taxon>
    </lineage>
</organism>
<evidence type="ECO:0000313" key="3">
    <source>
        <dbReference type="Proteomes" id="UP000800200"/>
    </source>
</evidence>
<dbReference type="EMBL" id="ML994615">
    <property type="protein sequence ID" value="KAF2192729.1"/>
    <property type="molecule type" value="Genomic_DNA"/>
</dbReference>
<keyword evidence="3" id="KW-1185">Reference proteome</keyword>
<name>A0A6A6EPM5_9PEZI</name>
<reference evidence="2" key="1">
    <citation type="journal article" date="2020" name="Stud. Mycol.">
        <title>101 Dothideomycetes genomes: a test case for predicting lifestyles and emergence of pathogens.</title>
        <authorList>
            <person name="Haridas S."/>
            <person name="Albert R."/>
            <person name="Binder M."/>
            <person name="Bloem J."/>
            <person name="Labutti K."/>
            <person name="Salamov A."/>
            <person name="Andreopoulos B."/>
            <person name="Baker S."/>
            <person name="Barry K."/>
            <person name="Bills G."/>
            <person name="Bluhm B."/>
            <person name="Cannon C."/>
            <person name="Castanera R."/>
            <person name="Culley D."/>
            <person name="Daum C."/>
            <person name="Ezra D."/>
            <person name="Gonzalez J."/>
            <person name="Henrissat B."/>
            <person name="Kuo A."/>
            <person name="Liang C."/>
            <person name="Lipzen A."/>
            <person name="Lutzoni F."/>
            <person name="Magnuson J."/>
            <person name="Mondo S."/>
            <person name="Nolan M."/>
            <person name="Ohm R."/>
            <person name="Pangilinan J."/>
            <person name="Park H.-J."/>
            <person name="Ramirez L."/>
            <person name="Alfaro M."/>
            <person name="Sun H."/>
            <person name="Tritt A."/>
            <person name="Yoshinaga Y."/>
            <person name="Zwiers L.-H."/>
            <person name="Turgeon B."/>
            <person name="Goodwin S."/>
            <person name="Spatafora J."/>
            <person name="Crous P."/>
            <person name="Grigoriev I."/>
        </authorList>
    </citation>
    <scope>NUCLEOTIDE SEQUENCE</scope>
    <source>
        <strain evidence="2">CBS 207.26</strain>
    </source>
</reference>
<evidence type="ECO:0000256" key="1">
    <source>
        <dbReference type="SAM" id="MobiDB-lite"/>
    </source>
</evidence>
<gene>
    <name evidence="2" type="ORF">K469DRAFT_717316</name>
</gene>
<dbReference type="OrthoDB" id="5422905at2759"/>
<feature type="region of interest" description="Disordered" evidence="1">
    <location>
        <begin position="75"/>
        <end position="104"/>
    </location>
</feature>
<dbReference type="Proteomes" id="UP000800200">
    <property type="component" value="Unassembled WGS sequence"/>
</dbReference>
<sequence>MHIPRPNRKLNATQIRINKMRLGPEIEEKYSKEGYNIRVIQGYHNERDAVMAEDSSYDILWVRGEAETRTLYGSKYRPGRVSGTQKNKDRRLLEDKKATELSVT</sequence>
<evidence type="ECO:0000313" key="2">
    <source>
        <dbReference type="EMBL" id="KAF2192729.1"/>
    </source>
</evidence>
<proteinExistence type="predicted"/>
<accession>A0A6A6EPM5</accession>
<dbReference type="AlphaFoldDB" id="A0A6A6EPM5"/>